<comment type="subunit">
    <text evidence="5">Homodimer.</text>
</comment>
<dbReference type="InterPro" id="IPR004384">
    <property type="entry name" value="RNA_MeTrfase_TrmJ/LasT"/>
</dbReference>
<comment type="catalytic activity">
    <reaction evidence="5">
        <text>uridine(32) in tRNA + S-adenosyl-L-methionine = 2'-O-methyluridine(32) in tRNA + S-adenosyl-L-homocysteine + H(+)</text>
        <dbReference type="Rhea" id="RHEA:42936"/>
        <dbReference type="Rhea" id="RHEA-COMP:10107"/>
        <dbReference type="Rhea" id="RHEA-COMP:10290"/>
        <dbReference type="ChEBI" id="CHEBI:15378"/>
        <dbReference type="ChEBI" id="CHEBI:57856"/>
        <dbReference type="ChEBI" id="CHEBI:59789"/>
        <dbReference type="ChEBI" id="CHEBI:65315"/>
        <dbReference type="ChEBI" id="CHEBI:74478"/>
        <dbReference type="EC" id="2.1.1.200"/>
    </reaction>
</comment>
<comment type="function">
    <text evidence="5">Catalyzes the formation of 2'O-methylated cytidine (Cm32) or 2'O-methylated uridine (Um32) at position 32 in tRNA.</text>
</comment>
<feature type="domain" description="tRNA/rRNA methyltransferase SpoU type" evidence="6">
    <location>
        <begin position="16"/>
        <end position="165"/>
    </location>
</feature>
<dbReference type="AlphaFoldDB" id="H8Z1L0"/>
<evidence type="ECO:0000256" key="4">
    <source>
        <dbReference type="ARBA" id="ARBA00022691"/>
    </source>
</evidence>
<dbReference type="Gene3D" id="3.40.1280.10">
    <property type="match status" value="1"/>
</dbReference>
<dbReference type="InterPro" id="IPR001537">
    <property type="entry name" value="SpoU_MeTrfase"/>
</dbReference>
<dbReference type="eggNOG" id="COG0565">
    <property type="taxonomic scope" value="Bacteria"/>
</dbReference>
<dbReference type="GO" id="GO:0160206">
    <property type="term" value="F:tRNA (cytidine(32)/uridine(32)-2'-O)-methyltransferase activity"/>
    <property type="evidence" value="ECO:0007669"/>
    <property type="project" value="UniProtKB-EC"/>
</dbReference>
<reference evidence="8" key="1">
    <citation type="submission" date="2011-06" db="EMBL/GenBank/DDBJ databases">
        <authorList>
            <consortium name="US DOE Joint Genome Institute (JGI-PGF)"/>
            <person name="Lucas S."/>
            <person name="Han J."/>
            <person name="Lapidus A."/>
            <person name="Cheng J.-F."/>
            <person name="Goodwin L."/>
            <person name="Pitluck S."/>
            <person name="Peters L."/>
            <person name="Land M.L."/>
            <person name="Hauser L."/>
            <person name="Vogl K."/>
            <person name="Liu Z."/>
            <person name="Overmann J."/>
            <person name="Frigaard N.-U."/>
            <person name="Bryant D.A."/>
            <person name="Woyke T.J."/>
        </authorList>
    </citation>
    <scope>NUCLEOTIDE SEQUENCE [LARGE SCALE GENOMIC DNA]</scope>
    <source>
        <strain evidence="8">970</strain>
    </source>
</reference>
<evidence type="ECO:0000313" key="7">
    <source>
        <dbReference type="EMBL" id="EIC21455.1"/>
    </source>
</evidence>
<keyword evidence="2 5" id="KW-0489">Methyltransferase</keyword>
<dbReference type="InterPro" id="IPR029026">
    <property type="entry name" value="tRNA_m1G_MTases_N"/>
</dbReference>
<gene>
    <name evidence="5" type="primary">trmJ</name>
    <name evidence="7" type="ORF">Thi970DRAFT_01665</name>
</gene>
<dbReference type="Gene3D" id="1.10.8.590">
    <property type="match status" value="1"/>
</dbReference>
<evidence type="ECO:0000259" key="6">
    <source>
        <dbReference type="Pfam" id="PF00588"/>
    </source>
</evidence>
<dbReference type="Proteomes" id="UP000002964">
    <property type="component" value="Unassembled WGS sequence"/>
</dbReference>
<accession>H8Z1L0</accession>
<evidence type="ECO:0000313" key="8">
    <source>
        <dbReference type="Proteomes" id="UP000002964"/>
    </source>
</evidence>
<comment type="catalytic activity">
    <reaction evidence="5">
        <text>cytidine(32) in tRNA + S-adenosyl-L-methionine = 2'-O-methylcytidine(32) in tRNA + S-adenosyl-L-homocysteine + H(+)</text>
        <dbReference type="Rhea" id="RHEA:42932"/>
        <dbReference type="Rhea" id="RHEA-COMP:10288"/>
        <dbReference type="Rhea" id="RHEA-COMP:10289"/>
        <dbReference type="ChEBI" id="CHEBI:15378"/>
        <dbReference type="ChEBI" id="CHEBI:57856"/>
        <dbReference type="ChEBI" id="CHEBI:59789"/>
        <dbReference type="ChEBI" id="CHEBI:74495"/>
        <dbReference type="ChEBI" id="CHEBI:82748"/>
        <dbReference type="EC" id="2.1.1.200"/>
    </reaction>
</comment>
<dbReference type="EMBL" id="JH603169">
    <property type="protein sequence ID" value="EIC21455.1"/>
    <property type="molecule type" value="Genomic_DNA"/>
</dbReference>
<dbReference type="OrthoDB" id="9806346at2"/>
<dbReference type="NCBIfam" id="TIGR00050">
    <property type="entry name" value="rRNA_methyl_1"/>
    <property type="match status" value="1"/>
</dbReference>
<dbReference type="GO" id="GO:0106339">
    <property type="term" value="F:tRNA (cytidine(32)-2'-O)-methyltransferase activity"/>
    <property type="evidence" value="ECO:0007669"/>
    <property type="project" value="RHEA"/>
</dbReference>
<dbReference type="EC" id="2.1.1.200" evidence="5"/>
<dbReference type="PANTHER" id="PTHR42786:SF2">
    <property type="entry name" value="TRNA (CYTIDINE_URIDINE-2'-O-)-METHYLTRANSFERASE TRMJ"/>
    <property type="match status" value="1"/>
</dbReference>
<evidence type="ECO:0000256" key="3">
    <source>
        <dbReference type="ARBA" id="ARBA00022679"/>
    </source>
</evidence>
<sequence length="257" mass="27682">MTNADAHADSEALGRIRFVLVETSLTGNQGAVARAMKTMGLDQLALVNPRRAPDAEALARAVGADDLLQRAPIHPTLPEALGDCRLVIGASARRRAIEWPLLSPADAARKLLAEAAEGPVALVLGRESSGLSNEELAHCHYLTQIPANPAFSSLNLAAAAQVFAYEIRQAWLAATTADMPATSPADEGAHEPASAEEMAGFFEHLRETLVLVGFAKPEQSHKLLRRLRRLFNRARPDRTEINILRGMLKALGRHANS</sequence>
<name>H8Z1L0_9GAMM</name>
<keyword evidence="5" id="KW-0819">tRNA processing</keyword>
<comment type="similarity">
    <text evidence="1">Belongs to the class IV-like SAM-binding methyltransferase superfamily. RNA methyltransferase TrmH family.</text>
</comment>
<dbReference type="RefSeq" id="WP_009148040.1">
    <property type="nucleotide sequence ID" value="NZ_CP121471.1"/>
</dbReference>
<protein>
    <recommendedName>
        <fullName evidence="5">tRNA (cytidine/uridine-2'-O-)-methyltransferase TrmJ</fullName>
        <ecNumber evidence="5">2.1.1.200</ecNumber>
    </recommendedName>
    <alternativeName>
        <fullName evidence="5">tRNA (cytidine(32)/uridine(32)-2'-O)-methyltransferase</fullName>
    </alternativeName>
    <alternativeName>
        <fullName evidence="5">tRNA Cm32/Um32 methyltransferase</fullName>
    </alternativeName>
</protein>
<keyword evidence="5" id="KW-0963">Cytoplasm</keyword>
<dbReference type="GO" id="GO:0002128">
    <property type="term" value="P:tRNA nucleoside ribose methylation"/>
    <property type="evidence" value="ECO:0007669"/>
    <property type="project" value="TreeGrafter"/>
</dbReference>
<dbReference type="CDD" id="cd18093">
    <property type="entry name" value="SpoU-like_TrmJ"/>
    <property type="match status" value="1"/>
</dbReference>
<organism evidence="7 8">
    <name type="scientific">Thiorhodovibrio frisius</name>
    <dbReference type="NCBI Taxonomy" id="631362"/>
    <lineage>
        <taxon>Bacteria</taxon>
        <taxon>Pseudomonadati</taxon>
        <taxon>Pseudomonadota</taxon>
        <taxon>Gammaproteobacteria</taxon>
        <taxon>Chromatiales</taxon>
        <taxon>Chromatiaceae</taxon>
        <taxon>Thiorhodovibrio</taxon>
    </lineage>
</organism>
<evidence type="ECO:0000256" key="5">
    <source>
        <dbReference type="RuleBase" id="RU362024"/>
    </source>
</evidence>
<keyword evidence="3 7" id="KW-0808">Transferase</keyword>
<comment type="subcellular location">
    <subcellularLocation>
        <location evidence="5">Cytoplasm</location>
    </subcellularLocation>
</comment>
<dbReference type="STRING" id="631362.Thi970DRAFT_01665"/>
<dbReference type="FunFam" id="3.40.1280.10:FF:000006">
    <property type="entry name" value="Uncharacterized tRNA/rRNA methyltransferase HI_0380"/>
    <property type="match status" value="1"/>
</dbReference>
<dbReference type="SUPFAM" id="SSF75217">
    <property type="entry name" value="alpha/beta knot"/>
    <property type="match status" value="1"/>
</dbReference>
<reference evidence="7 8" key="2">
    <citation type="submission" date="2011-11" db="EMBL/GenBank/DDBJ databases">
        <authorList>
            <consortium name="US DOE Joint Genome Institute"/>
            <person name="Lucas S."/>
            <person name="Han J."/>
            <person name="Lapidus A."/>
            <person name="Cheng J.-F."/>
            <person name="Goodwin L."/>
            <person name="Pitluck S."/>
            <person name="Peters L."/>
            <person name="Ovchinnikova G."/>
            <person name="Zhang X."/>
            <person name="Detter J.C."/>
            <person name="Han C."/>
            <person name="Tapia R."/>
            <person name="Land M."/>
            <person name="Hauser L."/>
            <person name="Kyrpides N."/>
            <person name="Ivanova N."/>
            <person name="Pagani I."/>
            <person name="Vogl K."/>
            <person name="Liu Z."/>
            <person name="Overmann J."/>
            <person name="Frigaard N.-U."/>
            <person name="Bryant D."/>
            <person name="Woyke T."/>
        </authorList>
    </citation>
    <scope>NUCLEOTIDE SEQUENCE [LARGE SCALE GENOMIC DNA]</scope>
    <source>
        <strain evidence="7 8">970</strain>
    </source>
</reference>
<evidence type="ECO:0000256" key="2">
    <source>
        <dbReference type="ARBA" id="ARBA00022603"/>
    </source>
</evidence>
<keyword evidence="4 5" id="KW-0949">S-adenosyl-L-methionine</keyword>
<evidence type="ECO:0000256" key="1">
    <source>
        <dbReference type="ARBA" id="ARBA00007228"/>
    </source>
</evidence>
<dbReference type="PANTHER" id="PTHR42786">
    <property type="entry name" value="TRNA/RRNA METHYLTRANSFERASE"/>
    <property type="match status" value="1"/>
</dbReference>
<dbReference type="GO" id="GO:0003723">
    <property type="term" value="F:RNA binding"/>
    <property type="evidence" value="ECO:0007669"/>
    <property type="project" value="InterPro"/>
</dbReference>
<proteinExistence type="inferred from homology"/>
<dbReference type="Pfam" id="PF00588">
    <property type="entry name" value="SpoU_methylase"/>
    <property type="match status" value="1"/>
</dbReference>
<dbReference type="HOGENOM" id="CLU_056931_0_1_6"/>
<dbReference type="GO" id="GO:0005829">
    <property type="term" value="C:cytosol"/>
    <property type="evidence" value="ECO:0007669"/>
    <property type="project" value="TreeGrafter"/>
</dbReference>
<keyword evidence="8" id="KW-1185">Reference proteome</keyword>
<dbReference type="PIRSF" id="PIRSF004808">
    <property type="entry name" value="LasT"/>
    <property type="match status" value="1"/>
</dbReference>
<dbReference type="InterPro" id="IPR029028">
    <property type="entry name" value="Alpha/beta_knot_MTases"/>
</dbReference>